<dbReference type="Proteomes" id="UP000703590">
    <property type="component" value="Unassembled WGS sequence"/>
</dbReference>
<sequence length="215" mass="23182">MPFLKTYLRILPKEWCVDWSFIVSVYIKFFFLMTPFFVLSMFLVMTKEESSEAKKKLALHVSASVIFTCTILLFFGNYIFDLFGITLDAFRIGAGSLLFLTAVSLIQGPKTDALPKDASAIAVVPLAIPITIGPGTIGALLVMGAGMEGVQQTLQGLFALILAVGSVGVMLYFSGAIERVVGRNGLTVLSKITGLVLAALAAQIVFTGIKNFLEL</sequence>
<evidence type="ECO:0000256" key="6">
    <source>
        <dbReference type="ARBA" id="ARBA00023136"/>
    </source>
</evidence>
<feature type="transmembrane region" description="Helical" evidence="7">
    <location>
        <begin position="82"/>
        <end position="106"/>
    </location>
</feature>
<gene>
    <name evidence="8" type="ORF">JWV37_05060</name>
</gene>
<evidence type="ECO:0000256" key="1">
    <source>
        <dbReference type="ARBA" id="ARBA00004651"/>
    </source>
</evidence>
<evidence type="ECO:0000256" key="3">
    <source>
        <dbReference type="ARBA" id="ARBA00022475"/>
    </source>
</evidence>
<dbReference type="InterPro" id="IPR002771">
    <property type="entry name" value="Multi_antbiot-R_MarC"/>
</dbReference>
<dbReference type="PANTHER" id="PTHR33508:SF1">
    <property type="entry name" value="UPF0056 MEMBRANE PROTEIN YHCE"/>
    <property type="match status" value="1"/>
</dbReference>
<dbReference type="EMBL" id="JAFHKK010000008">
    <property type="protein sequence ID" value="MBN2964139.1"/>
    <property type="molecule type" value="Genomic_DNA"/>
</dbReference>
<organism evidence="8 9">
    <name type="scientific">Sulfurospirillum tamanense</name>
    <dbReference type="NCBI Taxonomy" id="2813362"/>
    <lineage>
        <taxon>Bacteria</taxon>
        <taxon>Pseudomonadati</taxon>
        <taxon>Campylobacterota</taxon>
        <taxon>Epsilonproteobacteria</taxon>
        <taxon>Campylobacterales</taxon>
        <taxon>Sulfurospirillaceae</taxon>
        <taxon>Sulfurospirillum</taxon>
    </lineage>
</organism>
<dbReference type="NCBIfam" id="TIGR00427">
    <property type="entry name" value="NAAT family transporter"/>
    <property type="match status" value="1"/>
</dbReference>
<evidence type="ECO:0000313" key="8">
    <source>
        <dbReference type="EMBL" id="MBN2964139.1"/>
    </source>
</evidence>
<reference evidence="8 9" key="3">
    <citation type="submission" date="2021-02" db="EMBL/GenBank/DDBJ databases">
        <authorList>
            <person name="Merkel A.Y."/>
        </authorList>
    </citation>
    <scope>NUCLEOTIDE SEQUENCE [LARGE SCALE GENOMIC DNA]</scope>
    <source>
        <strain evidence="8 9">T05b</strain>
    </source>
</reference>
<feature type="transmembrane region" description="Helical" evidence="7">
    <location>
        <begin position="20"/>
        <end position="45"/>
    </location>
</feature>
<evidence type="ECO:0000313" key="9">
    <source>
        <dbReference type="Proteomes" id="UP000703590"/>
    </source>
</evidence>
<comment type="subcellular location">
    <subcellularLocation>
        <location evidence="1 7">Cell membrane</location>
        <topology evidence="1 7">Multi-pass membrane protein</topology>
    </subcellularLocation>
</comment>
<feature type="transmembrane region" description="Helical" evidence="7">
    <location>
        <begin position="154"/>
        <end position="173"/>
    </location>
</feature>
<name>A0ABS2WR47_9BACT</name>
<keyword evidence="4 7" id="KW-0812">Transmembrane</keyword>
<evidence type="ECO:0000256" key="4">
    <source>
        <dbReference type="ARBA" id="ARBA00022692"/>
    </source>
</evidence>
<feature type="transmembrane region" description="Helical" evidence="7">
    <location>
        <begin position="185"/>
        <end position="206"/>
    </location>
</feature>
<evidence type="ECO:0000256" key="2">
    <source>
        <dbReference type="ARBA" id="ARBA00009784"/>
    </source>
</evidence>
<evidence type="ECO:0000256" key="7">
    <source>
        <dbReference type="RuleBase" id="RU362048"/>
    </source>
</evidence>
<evidence type="ECO:0000256" key="5">
    <source>
        <dbReference type="ARBA" id="ARBA00022989"/>
    </source>
</evidence>
<reference evidence="8 9" key="2">
    <citation type="submission" date="2021-02" db="EMBL/GenBank/DDBJ databases">
        <title>Sulfurospirillum tamanensis sp. nov.</title>
        <authorList>
            <person name="Frolova A."/>
            <person name="Merkel A."/>
            <person name="Slobodkin A."/>
        </authorList>
    </citation>
    <scope>NUCLEOTIDE SEQUENCE [LARGE SCALE GENOMIC DNA]</scope>
    <source>
        <strain evidence="8 9">T05b</strain>
    </source>
</reference>
<accession>A0ABS2WR47</accession>
<dbReference type="Pfam" id="PF01914">
    <property type="entry name" value="MarC"/>
    <property type="match status" value="1"/>
</dbReference>
<feature type="transmembrane region" description="Helical" evidence="7">
    <location>
        <begin position="57"/>
        <end position="76"/>
    </location>
</feature>
<reference evidence="9" key="1">
    <citation type="submission" date="2021-02" db="EMBL/GenBank/DDBJ databases">
        <title>Sulfurospirillum tamanensis sp. nov.</title>
        <authorList>
            <person name="Merkel A.Y."/>
        </authorList>
    </citation>
    <scope>NUCLEOTIDE SEQUENCE [LARGE SCALE GENOMIC DNA]</scope>
    <source>
        <strain evidence="9">T05b</strain>
    </source>
</reference>
<feature type="transmembrane region" description="Helical" evidence="7">
    <location>
        <begin position="118"/>
        <end position="142"/>
    </location>
</feature>
<keyword evidence="5 7" id="KW-1133">Transmembrane helix</keyword>
<comment type="similarity">
    <text evidence="2 7">Belongs to the UPF0056 (MarC) family.</text>
</comment>
<comment type="caution">
    <text evidence="8">The sequence shown here is derived from an EMBL/GenBank/DDBJ whole genome shotgun (WGS) entry which is preliminary data.</text>
</comment>
<keyword evidence="9" id="KW-1185">Reference proteome</keyword>
<keyword evidence="3" id="KW-1003">Cell membrane</keyword>
<keyword evidence="6 7" id="KW-0472">Membrane</keyword>
<proteinExistence type="inferred from homology"/>
<dbReference type="PANTHER" id="PTHR33508">
    <property type="entry name" value="UPF0056 MEMBRANE PROTEIN YHCE"/>
    <property type="match status" value="1"/>
</dbReference>
<protein>
    <recommendedName>
        <fullName evidence="7">UPF0056 membrane protein</fullName>
    </recommendedName>
</protein>